<evidence type="ECO:0000313" key="14">
    <source>
        <dbReference type="Proteomes" id="UP001146120"/>
    </source>
</evidence>
<dbReference type="PANTHER" id="PTHR12895:SF9">
    <property type="entry name" value="DYMECLIN"/>
    <property type="match status" value="1"/>
</dbReference>
<comment type="similarity">
    <text evidence="1">Belongs to the dymeclin family.</text>
</comment>
<dbReference type="InterPro" id="IPR019142">
    <property type="entry name" value="Dymeclin"/>
</dbReference>
<dbReference type="Pfam" id="PF09742">
    <property type="entry name" value="Dymeclin"/>
    <property type="match status" value="1"/>
</dbReference>
<accession>A0AAV2YS24</accession>
<feature type="domain" description="Endonuclease/exonuclease/phosphatase" evidence="10">
    <location>
        <begin position="26"/>
        <end position="346"/>
    </location>
</feature>
<feature type="coiled-coil region" evidence="8">
    <location>
        <begin position="1587"/>
        <end position="1736"/>
    </location>
</feature>
<keyword evidence="4" id="KW-0808">Transferase</keyword>
<evidence type="ECO:0000256" key="6">
    <source>
        <dbReference type="ARBA" id="ARBA00022707"/>
    </source>
</evidence>
<dbReference type="Gene3D" id="3.40.50.150">
    <property type="entry name" value="Vaccinia Virus protein VP39"/>
    <property type="match status" value="1"/>
</dbReference>
<evidence type="ECO:0000256" key="8">
    <source>
        <dbReference type="SAM" id="Coils"/>
    </source>
</evidence>
<feature type="domain" description="Methyltransferase" evidence="11">
    <location>
        <begin position="1321"/>
        <end position="1427"/>
    </location>
</feature>
<keyword evidence="6" id="KW-0519">Myristate</keyword>
<keyword evidence="7" id="KW-0449">Lipoprotein</keyword>
<keyword evidence="3" id="KW-0489">Methyltransferase</keyword>
<dbReference type="Pfam" id="PF13847">
    <property type="entry name" value="Methyltransf_31"/>
    <property type="match status" value="1"/>
</dbReference>
<dbReference type="GO" id="GO:0008276">
    <property type="term" value="F:protein methyltransferase activity"/>
    <property type="evidence" value="ECO:0007669"/>
    <property type="project" value="InterPro"/>
</dbReference>
<dbReference type="Gene3D" id="3.60.10.10">
    <property type="entry name" value="Endonuclease/exonuclease/phosphatase"/>
    <property type="match status" value="1"/>
</dbReference>
<keyword evidence="5" id="KW-0949">S-adenosyl-L-methionine</keyword>
<proteinExistence type="inferred from homology"/>
<dbReference type="InterPro" id="IPR004556">
    <property type="entry name" value="HemK-like"/>
</dbReference>
<reference evidence="13" key="1">
    <citation type="submission" date="2022-11" db="EMBL/GenBank/DDBJ databases">
        <authorList>
            <person name="Morgan W.R."/>
            <person name="Tartar A."/>
        </authorList>
    </citation>
    <scope>NUCLEOTIDE SEQUENCE</scope>
    <source>
        <strain evidence="13">ARSEF 373</strain>
    </source>
</reference>
<evidence type="ECO:0000256" key="7">
    <source>
        <dbReference type="ARBA" id="ARBA00023288"/>
    </source>
</evidence>
<protein>
    <recommendedName>
        <fullName evidence="2">Dymeclin</fullName>
    </recommendedName>
</protein>
<keyword evidence="14" id="KW-1185">Reference proteome</keyword>
<dbReference type="InterPro" id="IPR005135">
    <property type="entry name" value="Endo/exonuclease/phosphatase"/>
</dbReference>
<organism evidence="13 14">
    <name type="scientific">Lagenidium giganteum</name>
    <dbReference type="NCBI Taxonomy" id="4803"/>
    <lineage>
        <taxon>Eukaryota</taxon>
        <taxon>Sar</taxon>
        <taxon>Stramenopiles</taxon>
        <taxon>Oomycota</taxon>
        <taxon>Peronosporomycetes</taxon>
        <taxon>Pythiales</taxon>
        <taxon>Pythiaceae</taxon>
    </lineage>
</organism>
<dbReference type="Proteomes" id="UP001146120">
    <property type="component" value="Unassembled WGS sequence"/>
</dbReference>
<dbReference type="PANTHER" id="PTHR12895">
    <property type="entry name" value="DYMECLIN"/>
    <property type="match status" value="1"/>
</dbReference>
<evidence type="ECO:0000256" key="9">
    <source>
        <dbReference type="SAM" id="MobiDB-lite"/>
    </source>
</evidence>
<dbReference type="GO" id="GO:0005794">
    <property type="term" value="C:Golgi apparatus"/>
    <property type="evidence" value="ECO:0007669"/>
    <property type="project" value="TreeGrafter"/>
</dbReference>
<evidence type="ECO:0000256" key="1">
    <source>
        <dbReference type="ARBA" id="ARBA00010603"/>
    </source>
</evidence>
<feature type="compositionally biased region" description="Basic and acidic residues" evidence="9">
    <location>
        <begin position="1546"/>
        <end position="1565"/>
    </location>
</feature>
<feature type="region of interest" description="Disordered" evidence="9">
    <location>
        <begin position="368"/>
        <end position="391"/>
    </location>
</feature>
<dbReference type="Pfam" id="PF17827">
    <property type="entry name" value="PrmC_N"/>
    <property type="match status" value="1"/>
</dbReference>
<evidence type="ECO:0000256" key="3">
    <source>
        <dbReference type="ARBA" id="ARBA00022603"/>
    </source>
</evidence>
<feature type="compositionally biased region" description="Basic and acidic residues" evidence="9">
    <location>
        <begin position="1513"/>
        <end position="1528"/>
    </location>
</feature>
<evidence type="ECO:0000259" key="12">
    <source>
        <dbReference type="Pfam" id="PF17827"/>
    </source>
</evidence>
<dbReference type="InterPro" id="IPR036691">
    <property type="entry name" value="Endo/exonu/phosph_ase_sf"/>
</dbReference>
<dbReference type="SUPFAM" id="SSF56219">
    <property type="entry name" value="DNase I-like"/>
    <property type="match status" value="1"/>
</dbReference>
<gene>
    <name evidence="13" type="ORF">N0F65_002477</name>
</gene>
<evidence type="ECO:0000313" key="13">
    <source>
        <dbReference type="EMBL" id="DAZ97807.1"/>
    </source>
</evidence>
<dbReference type="InterPro" id="IPR040758">
    <property type="entry name" value="PrmC_N"/>
</dbReference>
<dbReference type="GO" id="GO:0007030">
    <property type="term" value="P:Golgi organization"/>
    <property type="evidence" value="ECO:0007669"/>
    <property type="project" value="TreeGrafter"/>
</dbReference>
<evidence type="ECO:0000256" key="5">
    <source>
        <dbReference type="ARBA" id="ARBA00022691"/>
    </source>
</evidence>
<feature type="region of interest" description="Disordered" evidence="9">
    <location>
        <begin position="1513"/>
        <end position="1575"/>
    </location>
</feature>
<comment type="caution">
    <text evidence="13">The sequence shown here is derived from an EMBL/GenBank/DDBJ whole genome shotgun (WGS) entry which is preliminary data.</text>
</comment>
<feature type="region of interest" description="Disordered" evidence="9">
    <location>
        <begin position="1109"/>
        <end position="1128"/>
    </location>
</feature>
<sequence length="1774" mass="199161">MLPIRMREVAKATNGTGGDTDRLLVMTYNVLAQCYVRSSFFPYCVPSVLRWRNRSTALEEVFKSMPVRPDVICLQVSSDVSSAMCEVLGSYEVDQYSEFWEGMMAKLGYTGLYVKKASTKKDGVALFWNSDQVALQCHEALSLDEPTPDESDCSEDLLSRVCRGNVGVIAYFRKQLSSGQQFGFGLVTTHLFWDPTQEDVKLLQVRRIMHHLDAFNASRRLPVIFAGDFNSLPGSHVYNRITQEGKFHSAYTASTGNKEPEFTNVNGVDETKDGKKVPKFIGTLDYIFYKAQRFVYSFCHSDDQGHDVDTVPCSFSLRPVALLETPSYAEATREIALPSTFSPSDHLPLMCEFEVRAYSGVIDVSKAPASGDVSSERGAGNTERSMGGAGSSFTRADADASVFASPKIKSAFEKIAGDVPVLREDSAYQTVFSVTPTLNKLTQKQVEELNYEYGATIALNNSKSGNFRVLLRYVIHSLPFCCRLAKMNPDEFDAQAATTSGSALDQQDGKKKSVEDHVNQTINALFLIRSFAMRFVEKQDVCSMLSHFNRPPPQAEWNTIISPRVGSFRTNGGASAIMQEVPESALPQTVSDDLAFRFLDALLTATIDFPPTPKTYDLHVEVISTLLVLLSPVAFPRDHTKAAGDLSAHNPFLHMLMSSAAPGGKRTFWSTGLVQRMLQNYIDHTLAPATSKGALTTTIAVEKAEELSLIKIAEANGTAADVDGFSYLTLEGIGSLANTIFRFPWSFYQYFVASDGEAYPLADRSVLVLLVLLQSCRDGENAVNPYRDAVCGIVDSEESSEDCDTVQLKTGESRAKAMELPYSKIFCALGRKAPYESSHLLLYTLMYTNTMMHDATLARCDVSQLMLPLLETLYHAKAVEPSRIYMLVIVLLTYTQDAGFVRDAHTQMVVHNVPWYSERYILDVSLGSLMMVIFTRLIQRNITQFQDSFIHVNAFAGLSNLARYAENIHMYAAQSMVELIDLLAKKEAKLVERMETTPEPEMDETLVQRRSAYIEFIRLLLGVTSSCLKVKLLPRNPQLIYSLVYRAETFDKLQQHPEFTHQVNNGPVWSTLSRFRTLIESKTGQDDTLDVETVLSVIRSECTSLLASSASSGIHGNGPPPSRRGSDACLEDEEASYRYEEETDPEQFFIPYIWNLIYQHTPEFFWKVDKITLFVPNRTVVADVVAMLLAKRHCGRATRWWRQTRRWQHQLVQKAVQDARRRLQMCGQDPNDAKALVAQALDPPLASGRDVFLHLERAVDRHETERLNELVERRCQGEPLAYVVGFKEFWSMRFRVDRNTLIPRSDSEVLIDALKELHPRDKSLRILDIGTGSGCLLLAALSEFPSAEGVGLDISLGALSMAQTNANDLHLAERARFVRKDLSRLPAELRDEGTGHALHHQFDVIICNPPYIPRRELALVAPDVLAYEPHLALFSGGPHMISSDEEREEIKDTGLQMYMHVAECVQHLLDPRTDGTVLLETGSTQQAMDVQQLFHERTDLRVHRLLHDIEQRTRGLSDASERVADKGRATGPRSSSTGSLARPRSRRENQEGNAREPVDSSKNPDDVAGSPDGLGVEATLRYQKARLRVLQDELDSSTARVKELHAANANLKAKVEELSAECANANKKTQQTQQLFEKQKELVAAQESKQKILETQLATAQTRIDELERAEKQTTLQFRSKDVRLNRALEELEKVKQQLQEDRKTQGEQMIAKTEYESVVKENKRLEKQKSELLVAFKKQMKLIDLLKRQRIHMEAAKMLSFTEEEFSRTLELG</sequence>
<dbReference type="GO" id="GO:0003676">
    <property type="term" value="F:nucleic acid binding"/>
    <property type="evidence" value="ECO:0007669"/>
    <property type="project" value="InterPro"/>
</dbReference>
<feature type="domain" description="Release factor glutamine methyltransferase N-terminal" evidence="12">
    <location>
        <begin position="1215"/>
        <end position="1285"/>
    </location>
</feature>
<dbReference type="NCBIfam" id="TIGR00536">
    <property type="entry name" value="hemK_fam"/>
    <property type="match status" value="1"/>
</dbReference>
<evidence type="ECO:0000259" key="10">
    <source>
        <dbReference type="Pfam" id="PF03372"/>
    </source>
</evidence>
<evidence type="ECO:0000256" key="2">
    <source>
        <dbReference type="ARBA" id="ARBA00015736"/>
    </source>
</evidence>
<dbReference type="InterPro" id="IPR029063">
    <property type="entry name" value="SAM-dependent_MTases_sf"/>
</dbReference>
<dbReference type="CDD" id="cd02440">
    <property type="entry name" value="AdoMet_MTases"/>
    <property type="match status" value="1"/>
</dbReference>
<dbReference type="Gene3D" id="1.10.8.10">
    <property type="entry name" value="DNA helicase RuvA subunit, C-terminal domain"/>
    <property type="match status" value="1"/>
</dbReference>
<dbReference type="InterPro" id="IPR002052">
    <property type="entry name" value="DNA_methylase_N6_adenine_CS"/>
</dbReference>
<evidence type="ECO:0000259" key="11">
    <source>
        <dbReference type="Pfam" id="PF13847"/>
    </source>
</evidence>
<dbReference type="PROSITE" id="PS00092">
    <property type="entry name" value="N6_MTASE"/>
    <property type="match status" value="1"/>
</dbReference>
<keyword evidence="8" id="KW-0175">Coiled coil</keyword>
<evidence type="ECO:0000256" key="4">
    <source>
        <dbReference type="ARBA" id="ARBA00022679"/>
    </source>
</evidence>
<dbReference type="SUPFAM" id="SSF53335">
    <property type="entry name" value="S-adenosyl-L-methionine-dependent methyltransferases"/>
    <property type="match status" value="1"/>
</dbReference>
<dbReference type="EMBL" id="DAKRPA010000124">
    <property type="protein sequence ID" value="DAZ97807.1"/>
    <property type="molecule type" value="Genomic_DNA"/>
</dbReference>
<dbReference type="GO" id="GO:0032259">
    <property type="term" value="P:methylation"/>
    <property type="evidence" value="ECO:0007669"/>
    <property type="project" value="UniProtKB-KW"/>
</dbReference>
<name>A0AAV2YS24_9STRA</name>
<reference evidence="13" key="2">
    <citation type="journal article" date="2023" name="Microbiol Resour">
        <title>Decontamination and Annotation of the Draft Genome Sequence of the Oomycete Lagenidium giganteum ARSEF 373.</title>
        <authorList>
            <person name="Morgan W.R."/>
            <person name="Tartar A."/>
        </authorList>
    </citation>
    <scope>NUCLEOTIDE SEQUENCE</scope>
    <source>
        <strain evidence="13">ARSEF 373</strain>
    </source>
</reference>
<dbReference type="Pfam" id="PF03372">
    <property type="entry name" value="Exo_endo_phos"/>
    <property type="match status" value="1"/>
</dbReference>
<dbReference type="InterPro" id="IPR025714">
    <property type="entry name" value="Methyltranfer_dom"/>
</dbReference>